<dbReference type="Pfam" id="PF17203">
    <property type="entry name" value="sCache_3_2"/>
    <property type="match status" value="1"/>
</dbReference>
<keyword evidence="13 14" id="KW-0472">Membrane</keyword>
<name>A0ABU6GDF2_9BACL</name>
<keyword evidence="11 14" id="KW-1133">Transmembrane helix</keyword>
<comment type="caution">
    <text evidence="16">The sequence shown here is derived from an EMBL/GenBank/DDBJ whole genome shotgun (WGS) entry which is preliminary data.</text>
</comment>
<evidence type="ECO:0000256" key="14">
    <source>
        <dbReference type="SAM" id="Phobius"/>
    </source>
</evidence>
<dbReference type="InterPro" id="IPR000014">
    <property type="entry name" value="PAS"/>
</dbReference>
<sequence length="543" mass="60072">MKLQTKLILIICSLLVFIVLSLGGIFYYIMTSALEDQIGTRALKVAETVASIPDIRDAFQLKDPSSVIQPIAEAAREKIDAEYIVVGNRDGIRYSHPMLDRIGKEMVGGDNGPVLEGKSIISKAIGSLGPSLRGKAPVVDDNGQVIGIVSVGFLTEDIEVITDAYQTRIEVISMIVLVVGLIGSVLIARNVRRSIHGLEPKEIGALYTEKKAILESIREGIIAVNQDGVITMANRYALQLLELPATAKITGRQVEDVIPNTRLYEVVRTGKAEFDHEMMIGDHEVIVNRVPIMERKSAVIGAVSSFRSKSELYRLAEELSQVKRFAEALRAQTHEFSNKLYVISGLIQLESYQEAVELISKEADVHQNWVQFIMREIPDPMIGGLLIGKFNHAQELKLTFEIDHESSFRDIPARIDRNLLVTIIGNLIDNAMDAVLALDDQTERFVKLFLTDLGEDLIIECEDRGIGIPEETGMAVFEKGFSTKKGEHRGIGLALVQHAVGKLNGYITFHKHPAGGTIFTVAIPKMNDFTERSKLHGKPQSER</sequence>
<evidence type="ECO:0000256" key="7">
    <source>
        <dbReference type="ARBA" id="ARBA00022692"/>
    </source>
</evidence>
<gene>
    <name evidence="16" type="ORF">P4I72_26790</name>
</gene>
<comment type="catalytic activity">
    <reaction evidence="1">
        <text>ATP + protein L-histidine = ADP + protein N-phospho-L-histidine.</text>
        <dbReference type="EC" id="2.7.13.3"/>
    </reaction>
</comment>
<evidence type="ECO:0000256" key="2">
    <source>
        <dbReference type="ARBA" id="ARBA00004651"/>
    </source>
</evidence>
<keyword evidence="10" id="KW-0067">ATP-binding</keyword>
<dbReference type="SMART" id="SM00387">
    <property type="entry name" value="HATPase_c"/>
    <property type="match status" value="1"/>
</dbReference>
<evidence type="ECO:0000256" key="13">
    <source>
        <dbReference type="ARBA" id="ARBA00023136"/>
    </source>
</evidence>
<dbReference type="PANTHER" id="PTHR43547:SF3">
    <property type="entry name" value="SENSOR PROTEIN CITS"/>
    <property type="match status" value="1"/>
</dbReference>
<evidence type="ECO:0000313" key="17">
    <source>
        <dbReference type="Proteomes" id="UP001338137"/>
    </source>
</evidence>
<dbReference type="Pfam" id="PF02518">
    <property type="entry name" value="HATPase_c"/>
    <property type="match status" value="1"/>
</dbReference>
<dbReference type="GO" id="GO:0016301">
    <property type="term" value="F:kinase activity"/>
    <property type="evidence" value="ECO:0007669"/>
    <property type="project" value="UniProtKB-KW"/>
</dbReference>
<evidence type="ECO:0000256" key="9">
    <source>
        <dbReference type="ARBA" id="ARBA00022777"/>
    </source>
</evidence>
<evidence type="ECO:0000256" key="12">
    <source>
        <dbReference type="ARBA" id="ARBA00023012"/>
    </source>
</evidence>
<dbReference type="EMBL" id="JARLKY010000079">
    <property type="protein sequence ID" value="MEC0230709.1"/>
    <property type="molecule type" value="Genomic_DNA"/>
</dbReference>
<dbReference type="InterPro" id="IPR036890">
    <property type="entry name" value="HATPase_C_sf"/>
</dbReference>
<keyword evidence="17" id="KW-1185">Reference proteome</keyword>
<reference evidence="16 17" key="1">
    <citation type="submission" date="2023-03" db="EMBL/GenBank/DDBJ databases">
        <title>Bacillus Genome Sequencing.</title>
        <authorList>
            <person name="Dunlap C."/>
        </authorList>
    </citation>
    <scope>NUCLEOTIDE SEQUENCE [LARGE SCALE GENOMIC DNA]</scope>
    <source>
        <strain evidence="16 17">BD-533</strain>
    </source>
</reference>
<evidence type="ECO:0000256" key="1">
    <source>
        <dbReference type="ARBA" id="ARBA00000085"/>
    </source>
</evidence>
<dbReference type="InterPro" id="IPR033463">
    <property type="entry name" value="sCache_3"/>
</dbReference>
<keyword evidence="9 16" id="KW-0418">Kinase</keyword>
<dbReference type="PROSITE" id="PS50109">
    <property type="entry name" value="HIS_KIN"/>
    <property type="match status" value="1"/>
</dbReference>
<dbReference type="InterPro" id="IPR005467">
    <property type="entry name" value="His_kinase_dom"/>
</dbReference>
<feature type="domain" description="Histidine kinase" evidence="15">
    <location>
        <begin position="331"/>
        <end position="527"/>
    </location>
</feature>
<dbReference type="SUPFAM" id="SSF103190">
    <property type="entry name" value="Sensory domain-like"/>
    <property type="match status" value="1"/>
</dbReference>
<evidence type="ECO:0000256" key="6">
    <source>
        <dbReference type="ARBA" id="ARBA00022679"/>
    </source>
</evidence>
<dbReference type="InterPro" id="IPR003594">
    <property type="entry name" value="HATPase_dom"/>
</dbReference>
<dbReference type="SUPFAM" id="SSF55785">
    <property type="entry name" value="PYP-like sensor domain (PAS domain)"/>
    <property type="match status" value="1"/>
</dbReference>
<evidence type="ECO:0000256" key="10">
    <source>
        <dbReference type="ARBA" id="ARBA00022840"/>
    </source>
</evidence>
<keyword evidence="6" id="KW-0808">Transferase</keyword>
<keyword evidence="4" id="KW-1003">Cell membrane</keyword>
<dbReference type="EC" id="2.7.13.3" evidence="3"/>
<dbReference type="Pfam" id="PF14689">
    <property type="entry name" value="SPOB_a"/>
    <property type="match status" value="1"/>
</dbReference>
<organism evidence="16 17">
    <name type="scientific">Paenibacillus alba</name>
    <dbReference type="NCBI Taxonomy" id="1197127"/>
    <lineage>
        <taxon>Bacteria</taxon>
        <taxon>Bacillati</taxon>
        <taxon>Bacillota</taxon>
        <taxon>Bacilli</taxon>
        <taxon>Bacillales</taxon>
        <taxon>Paenibacillaceae</taxon>
        <taxon>Paenibacillus</taxon>
    </lineage>
</organism>
<dbReference type="PANTHER" id="PTHR43547">
    <property type="entry name" value="TWO-COMPONENT HISTIDINE KINASE"/>
    <property type="match status" value="1"/>
</dbReference>
<evidence type="ECO:0000256" key="5">
    <source>
        <dbReference type="ARBA" id="ARBA00022553"/>
    </source>
</evidence>
<dbReference type="Gene3D" id="3.30.565.10">
    <property type="entry name" value="Histidine kinase-like ATPase, C-terminal domain"/>
    <property type="match status" value="1"/>
</dbReference>
<dbReference type="Pfam" id="PF00989">
    <property type="entry name" value="PAS"/>
    <property type="match status" value="1"/>
</dbReference>
<accession>A0ABU6GDF2</accession>
<dbReference type="SUPFAM" id="SSF55874">
    <property type="entry name" value="ATPase domain of HSP90 chaperone/DNA topoisomerase II/histidine kinase"/>
    <property type="match status" value="1"/>
</dbReference>
<evidence type="ECO:0000256" key="11">
    <source>
        <dbReference type="ARBA" id="ARBA00022989"/>
    </source>
</evidence>
<dbReference type="InterPro" id="IPR039506">
    <property type="entry name" value="SPOB_a"/>
</dbReference>
<dbReference type="RefSeq" id="WP_326074739.1">
    <property type="nucleotide sequence ID" value="NZ_JARLKY010000079.1"/>
</dbReference>
<dbReference type="InterPro" id="IPR013767">
    <property type="entry name" value="PAS_fold"/>
</dbReference>
<dbReference type="Proteomes" id="UP001338137">
    <property type="component" value="Unassembled WGS sequence"/>
</dbReference>
<dbReference type="SMART" id="SM00091">
    <property type="entry name" value="PAS"/>
    <property type="match status" value="1"/>
</dbReference>
<dbReference type="Gene3D" id="3.30.450.20">
    <property type="entry name" value="PAS domain"/>
    <property type="match status" value="2"/>
</dbReference>
<dbReference type="Gene3D" id="1.10.287.130">
    <property type="match status" value="1"/>
</dbReference>
<dbReference type="PRINTS" id="PR00344">
    <property type="entry name" value="BCTRLSENSOR"/>
</dbReference>
<proteinExistence type="predicted"/>
<keyword evidence="8" id="KW-0547">Nucleotide-binding</keyword>
<evidence type="ECO:0000256" key="8">
    <source>
        <dbReference type="ARBA" id="ARBA00022741"/>
    </source>
</evidence>
<keyword evidence="5" id="KW-0597">Phosphoprotein</keyword>
<evidence type="ECO:0000256" key="4">
    <source>
        <dbReference type="ARBA" id="ARBA00022475"/>
    </source>
</evidence>
<dbReference type="InterPro" id="IPR016120">
    <property type="entry name" value="Sig_transdc_His_kin_SpoOB"/>
</dbReference>
<evidence type="ECO:0000259" key="15">
    <source>
        <dbReference type="PROSITE" id="PS50109"/>
    </source>
</evidence>
<protein>
    <recommendedName>
        <fullName evidence="3">histidine kinase</fullName>
        <ecNumber evidence="3">2.7.13.3</ecNumber>
    </recommendedName>
</protein>
<dbReference type="InterPro" id="IPR035965">
    <property type="entry name" value="PAS-like_dom_sf"/>
</dbReference>
<comment type="subcellular location">
    <subcellularLocation>
        <location evidence="2">Cell membrane</location>
        <topology evidence="2">Multi-pass membrane protein</topology>
    </subcellularLocation>
</comment>
<evidence type="ECO:0000313" key="16">
    <source>
        <dbReference type="EMBL" id="MEC0230709.1"/>
    </source>
</evidence>
<evidence type="ECO:0000256" key="3">
    <source>
        <dbReference type="ARBA" id="ARBA00012438"/>
    </source>
</evidence>
<keyword evidence="7 14" id="KW-0812">Transmembrane</keyword>
<dbReference type="InterPro" id="IPR004358">
    <property type="entry name" value="Sig_transdc_His_kin-like_C"/>
</dbReference>
<dbReference type="SUPFAM" id="SSF55890">
    <property type="entry name" value="Sporulation response regulatory protein Spo0B"/>
    <property type="match status" value="1"/>
</dbReference>
<feature type="transmembrane region" description="Helical" evidence="14">
    <location>
        <begin position="7"/>
        <end position="30"/>
    </location>
</feature>
<dbReference type="InterPro" id="IPR029151">
    <property type="entry name" value="Sensor-like_sf"/>
</dbReference>
<keyword evidence="12" id="KW-0902">Two-component regulatory system</keyword>